<dbReference type="InterPro" id="IPR036156">
    <property type="entry name" value="Beta-gal/glucu_dom_sf"/>
</dbReference>
<dbReference type="Gene3D" id="2.60.40.10">
    <property type="entry name" value="Immunoglobulins"/>
    <property type="match status" value="3"/>
</dbReference>
<accession>A0A927IJX0</accession>
<protein>
    <submittedName>
        <fullName evidence="10">DUF4982 domain-containing protein</fullName>
    </submittedName>
</protein>
<name>A0A927IJX0_9BACT</name>
<evidence type="ECO:0000259" key="7">
    <source>
        <dbReference type="Pfam" id="PF02837"/>
    </source>
</evidence>
<evidence type="ECO:0000259" key="9">
    <source>
        <dbReference type="Pfam" id="PF18565"/>
    </source>
</evidence>
<feature type="signal peptide" evidence="4">
    <location>
        <begin position="1"/>
        <end position="21"/>
    </location>
</feature>
<reference evidence="10" key="1">
    <citation type="submission" date="2020-09" db="EMBL/GenBank/DDBJ databases">
        <title>Pelagicoccus enzymogenes sp. nov. with an EPS production, isolated from marine sediment.</title>
        <authorList>
            <person name="Feng X."/>
        </authorList>
    </citation>
    <scope>NUCLEOTIDE SEQUENCE</scope>
    <source>
        <strain evidence="10">NFK12</strain>
    </source>
</reference>
<evidence type="ECO:0000259" key="6">
    <source>
        <dbReference type="Pfam" id="PF02836"/>
    </source>
</evidence>
<dbReference type="Pfam" id="PF16355">
    <property type="entry name" value="DUF4982"/>
    <property type="match status" value="1"/>
</dbReference>
<dbReference type="Pfam" id="PF02836">
    <property type="entry name" value="Glyco_hydro_2_C"/>
    <property type="match status" value="1"/>
</dbReference>
<evidence type="ECO:0000313" key="11">
    <source>
        <dbReference type="Proteomes" id="UP000622317"/>
    </source>
</evidence>
<feature type="domain" description="DUF4982" evidence="8">
    <location>
        <begin position="628"/>
        <end position="684"/>
    </location>
</feature>
<feature type="domain" description="Glycosyl hydrolases family 2 sugar binding" evidence="7">
    <location>
        <begin position="63"/>
        <end position="171"/>
    </location>
</feature>
<dbReference type="InterPro" id="IPR040605">
    <property type="entry name" value="Glyco_hydro2_dom5"/>
</dbReference>
<feature type="domain" description="Glycoside hydrolase family 2 catalytic" evidence="6">
    <location>
        <begin position="299"/>
        <end position="487"/>
    </location>
</feature>
<dbReference type="SUPFAM" id="SSF51445">
    <property type="entry name" value="(Trans)glycosidases"/>
    <property type="match status" value="1"/>
</dbReference>
<keyword evidence="11" id="KW-1185">Reference proteome</keyword>
<dbReference type="Pfam" id="PF18565">
    <property type="entry name" value="Glyco_hydro2_C5"/>
    <property type="match status" value="1"/>
</dbReference>
<dbReference type="GO" id="GO:0005975">
    <property type="term" value="P:carbohydrate metabolic process"/>
    <property type="evidence" value="ECO:0007669"/>
    <property type="project" value="InterPro"/>
</dbReference>
<comment type="caution">
    <text evidence="10">The sequence shown here is derived from an EMBL/GenBank/DDBJ whole genome shotgun (WGS) entry which is preliminary data.</text>
</comment>
<dbReference type="InterPro" id="IPR006102">
    <property type="entry name" value="Ig-like_GH2"/>
</dbReference>
<dbReference type="AlphaFoldDB" id="A0A927IJX0"/>
<comment type="similarity">
    <text evidence="1">Belongs to the glycosyl hydrolase 2 family.</text>
</comment>
<keyword evidence="2" id="KW-0378">Hydrolase</keyword>
<dbReference type="PRINTS" id="PR00132">
    <property type="entry name" value="GLHYDRLASE2"/>
</dbReference>
<gene>
    <name evidence="10" type="ORF">IEN85_22230</name>
</gene>
<evidence type="ECO:0000259" key="8">
    <source>
        <dbReference type="Pfam" id="PF16355"/>
    </source>
</evidence>
<dbReference type="PANTHER" id="PTHR42732:SF1">
    <property type="entry name" value="BETA-MANNOSIDASE"/>
    <property type="match status" value="1"/>
</dbReference>
<proteinExistence type="inferred from homology"/>
<dbReference type="Gene3D" id="3.20.20.80">
    <property type="entry name" value="Glycosidases"/>
    <property type="match status" value="1"/>
</dbReference>
<organism evidence="10 11">
    <name type="scientific">Pelagicoccus enzymogenes</name>
    <dbReference type="NCBI Taxonomy" id="2773457"/>
    <lineage>
        <taxon>Bacteria</taxon>
        <taxon>Pseudomonadati</taxon>
        <taxon>Verrucomicrobiota</taxon>
        <taxon>Opitutia</taxon>
        <taxon>Puniceicoccales</taxon>
        <taxon>Pelagicoccaceae</taxon>
        <taxon>Pelagicoccus</taxon>
    </lineage>
</organism>
<keyword evidence="3" id="KW-0326">Glycosidase</keyword>
<dbReference type="InterPro" id="IPR017853">
    <property type="entry name" value="GH"/>
</dbReference>
<dbReference type="RefSeq" id="WP_191619311.1">
    <property type="nucleotide sequence ID" value="NZ_JACYFG010000055.1"/>
</dbReference>
<dbReference type="Gene3D" id="2.60.120.260">
    <property type="entry name" value="Galactose-binding domain-like"/>
    <property type="match status" value="1"/>
</dbReference>
<feature type="domain" description="Glycoside hydrolase family 2" evidence="9">
    <location>
        <begin position="711"/>
        <end position="797"/>
    </location>
</feature>
<dbReference type="Proteomes" id="UP000622317">
    <property type="component" value="Unassembled WGS sequence"/>
</dbReference>
<feature type="domain" description="Glycoside hydrolase family 2 immunoglobulin-like beta-sandwich" evidence="5">
    <location>
        <begin position="186"/>
        <end position="290"/>
    </location>
</feature>
<dbReference type="EMBL" id="JACYFG010000055">
    <property type="protein sequence ID" value="MBD5782233.1"/>
    <property type="molecule type" value="Genomic_DNA"/>
</dbReference>
<dbReference type="InterPro" id="IPR023232">
    <property type="entry name" value="Glyco_hydro_2_AS"/>
</dbReference>
<dbReference type="SUPFAM" id="SSF49785">
    <property type="entry name" value="Galactose-binding domain-like"/>
    <property type="match status" value="1"/>
</dbReference>
<evidence type="ECO:0000313" key="10">
    <source>
        <dbReference type="EMBL" id="MBD5782233.1"/>
    </source>
</evidence>
<dbReference type="Pfam" id="PF00703">
    <property type="entry name" value="Glyco_hydro_2"/>
    <property type="match status" value="1"/>
</dbReference>
<evidence type="ECO:0000256" key="2">
    <source>
        <dbReference type="ARBA" id="ARBA00022801"/>
    </source>
</evidence>
<dbReference type="GO" id="GO:0004553">
    <property type="term" value="F:hydrolase activity, hydrolyzing O-glycosyl compounds"/>
    <property type="evidence" value="ECO:0007669"/>
    <property type="project" value="InterPro"/>
</dbReference>
<dbReference type="InterPro" id="IPR006101">
    <property type="entry name" value="Glyco_hydro_2"/>
</dbReference>
<dbReference type="PANTHER" id="PTHR42732">
    <property type="entry name" value="BETA-GALACTOSIDASE"/>
    <property type="match status" value="1"/>
</dbReference>
<evidence type="ECO:0000256" key="4">
    <source>
        <dbReference type="SAM" id="SignalP"/>
    </source>
</evidence>
<dbReference type="SUPFAM" id="SSF49303">
    <property type="entry name" value="beta-Galactosidase/glucuronidase domain"/>
    <property type="match status" value="1"/>
</dbReference>
<feature type="chain" id="PRO_5037334729" evidence="4">
    <location>
        <begin position="22"/>
        <end position="808"/>
    </location>
</feature>
<evidence type="ECO:0000256" key="1">
    <source>
        <dbReference type="ARBA" id="ARBA00007401"/>
    </source>
</evidence>
<dbReference type="Pfam" id="PF02837">
    <property type="entry name" value="Glyco_hydro_2_N"/>
    <property type="match status" value="1"/>
</dbReference>
<evidence type="ECO:0000256" key="3">
    <source>
        <dbReference type="ARBA" id="ARBA00023295"/>
    </source>
</evidence>
<dbReference type="InterPro" id="IPR006103">
    <property type="entry name" value="Glyco_hydro_2_cat"/>
</dbReference>
<dbReference type="InterPro" id="IPR051913">
    <property type="entry name" value="GH2_Domain-Containing"/>
</dbReference>
<dbReference type="PROSITE" id="PS00608">
    <property type="entry name" value="GLYCOSYL_HYDROL_F2_2"/>
    <property type="match status" value="1"/>
</dbReference>
<dbReference type="InterPro" id="IPR006104">
    <property type="entry name" value="Glyco_hydro_2_N"/>
</dbReference>
<sequence length="808" mass="90172">MASKNYALAFACLTLATSSFAQGFGDSQSIREWNFRLGDDVTAEALKPNDPAWRPVIVPHDWSVEYPASPDNASCTGYLPGGIGWYETELEIDPASDKRHYLYFEGVYNRSQVFVNGDLVGERPNGYVSFLYDITPHLDPDGSNQVSVRVDHSLSADSRWYTGSGIYRPVHHVTANQIHFAQWGTHYQATVDEQGHAILSIETAVQNHQKRTPENLTIEHTLYAPEGHVVATKTLPLSIDAAERTSIRTEVAVPHAQLWGIRSPHLYRLESELKTNGKRIDQSATNVGIRTIAFDPNHGFALNGENMKIKGVCLHHDAGVLGAAVPKQVWRERLQTLKEIGVNGIRMSHNPQATDLYDLCDEMGFLVMDEAFDEWETPKKKWIKGWNKGEPGFQGAADFFHEWGERDLEAMVLRDRNHPSIIMWSIGNEVDYPNDPYSHPILDKEGIGQQHVAGYQKNQPHADRLSELSARLAAVVRKHDTSRPVTAALAGAVMSNETEYPSNIDVVGYNYTENRYAQDHAAYPERILYGSETRHDLAAWKAVTDNDFIFGQFIWTGFDYLGESGAWPSRGFTTGMVDISNKIKARGHFRRALWSDEPVAYLGTYQPRDPKSKYVSIDAGRSWNYEPGQTVRVVCYTNGDSAQLYLDGKKLGKLKPYDAETAIIHWDIPYKPGKLEVITYRGQQQHATDSLAPARQAADLRASIQKPTLDEKYDIAVITLEVLDQDGQPLDASQLEVTCEVEGPGELVGLENASRDASENFHDNVAVAQNGTLVAYVRATADHGTVAVHFTADRTPRSVIEIPIQTGE</sequence>
<dbReference type="InterPro" id="IPR032311">
    <property type="entry name" value="DUF4982"/>
</dbReference>
<keyword evidence="4" id="KW-0732">Signal</keyword>
<dbReference type="InterPro" id="IPR008979">
    <property type="entry name" value="Galactose-bd-like_sf"/>
</dbReference>
<dbReference type="InterPro" id="IPR013783">
    <property type="entry name" value="Ig-like_fold"/>
</dbReference>
<evidence type="ECO:0000259" key="5">
    <source>
        <dbReference type="Pfam" id="PF00703"/>
    </source>
</evidence>